<dbReference type="FunCoup" id="A0A7J7CBB3">
    <property type="interactions" value="6"/>
</dbReference>
<keyword evidence="7 11" id="KW-1133">Transmembrane helix</keyword>
<feature type="transmembrane region" description="Helical" evidence="11">
    <location>
        <begin position="275"/>
        <end position="299"/>
    </location>
</feature>
<dbReference type="GO" id="GO:0008308">
    <property type="term" value="F:voltage-gated monoatomic anion channel activity"/>
    <property type="evidence" value="ECO:0007669"/>
    <property type="project" value="InterPro"/>
</dbReference>
<dbReference type="Gene3D" id="1.50.10.150">
    <property type="entry name" value="Voltage-dependent anion channel"/>
    <property type="match status" value="1"/>
</dbReference>
<feature type="region of interest" description="Disordered" evidence="10">
    <location>
        <begin position="180"/>
        <end position="199"/>
    </location>
</feature>
<organism evidence="12 13">
    <name type="scientific">Tripterygium wilfordii</name>
    <name type="common">Thunder God vine</name>
    <dbReference type="NCBI Taxonomy" id="458696"/>
    <lineage>
        <taxon>Eukaryota</taxon>
        <taxon>Viridiplantae</taxon>
        <taxon>Streptophyta</taxon>
        <taxon>Embryophyta</taxon>
        <taxon>Tracheophyta</taxon>
        <taxon>Spermatophyta</taxon>
        <taxon>Magnoliopsida</taxon>
        <taxon>eudicotyledons</taxon>
        <taxon>Gunneridae</taxon>
        <taxon>Pentapetalae</taxon>
        <taxon>rosids</taxon>
        <taxon>fabids</taxon>
        <taxon>Celastrales</taxon>
        <taxon>Celastraceae</taxon>
        <taxon>Tripterygium</taxon>
    </lineage>
</organism>
<comment type="subcellular location">
    <subcellularLocation>
        <location evidence="2">Cell membrane</location>
    </subcellularLocation>
    <subcellularLocation>
        <location evidence="1">Endomembrane system</location>
        <topology evidence="1">Multi-pass membrane protein</topology>
    </subcellularLocation>
</comment>
<evidence type="ECO:0000256" key="8">
    <source>
        <dbReference type="ARBA" id="ARBA00023065"/>
    </source>
</evidence>
<dbReference type="Pfam" id="PF03595">
    <property type="entry name" value="SLAC1"/>
    <property type="match status" value="1"/>
</dbReference>
<keyword evidence="5" id="KW-1003">Cell membrane</keyword>
<feature type="transmembrane region" description="Helical" evidence="11">
    <location>
        <begin position="463"/>
        <end position="482"/>
    </location>
</feature>
<dbReference type="OrthoDB" id="1099at2759"/>
<dbReference type="InterPro" id="IPR038665">
    <property type="entry name" value="Voltage-dep_anion_channel_sf"/>
</dbReference>
<feature type="compositionally biased region" description="Basic and acidic residues" evidence="10">
    <location>
        <begin position="181"/>
        <end position="197"/>
    </location>
</feature>
<evidence type="ECO:0000313" key="13">
    <source>
        <dbReference type="Proteomes" id="UP000593562"/>
    </source>
</evidence>
<dbReference type="InterPro" id="IPR004695">
    <property type="entry name" value="SLAC1/Mae1/Ssu1/TehA"/>
</dbReference>
<evidence type="ECO:0000256" key="3">
    <source>
        <dbReference type="ARBA" id="ARBA00007808"/>
    </source>
</evidence>
<comment type="caution">
    <text evidence="12">The sequence shown here is derived from an EMBL/GenBank/DDBJ whole genome shotgun (WGS) entry which is preliminary data.</text>
</comment>
<feature type="transmembrane region" description="Helical" evidence="11">
    <location>
        <begin position="234"/>
        <end position="255"/>
    </location>
</feature>
<feature type="transmembrane region" description="Helical" evidence="11">
    <location>
        <begin position="402"/>
        <end position="420"/>
    </location>
</feature>
<dbReference type="InterPro" id="IPR030183">
    <property type="entry name" value="SLAC/SLAH"/>
</dbReference>
<reference evidence="12 13" key="1">
    <citation type="journal article" date="2020" name="Nat. Commun.">
        <title>Genome of Tripterygium wilfordii and identification of cytochrome P450 involved in triptolide biosynthesis.</title>
        <authorList>
            <person name="Tu L."/>
            <person name="Su P."/>
            <person name="Zhang Z."/>
            <person name="Gao L."/>
            <person name="Wang J."/>
            <person name="Hu T."/>
            <person name="Zhou J."/>
            <person name="Zhang Y."/>
            <person name="Zhao Y."/>
            <person name="Liu Y."/>
            <person name="Song Y."/>
            <person name="Tong Y."/>
            <person name="Lu Y."/>
            <person name="Yang J."/>
            <person name="Xu C."/>
            <person name="Jia M."/>
            <person name="Peters R.J."/>
            <person name="Huang L."/>
            <person name="Gao W."/>
        </authorList>
    </citation>
    <scope>NUCLEOTIDE SEQUENCE [LARGE SCALE GENOMIC DNA]</scope>
    <source>
        <strain evidence="13">cv. XIE 37</strain>
        <tissue evidence="12">Leaf</tissue>
    </source>
</reference>
<dbReference type="InParanoid" id="A0A7J7CBB3"/>
<feature type="transmembrane region" description="Helical" evidence="11">
    <location>
        <begin position="379"/>
        <end position="396"/>
    </location>
</feature>
<proteinExistence type="inferred from homology"/>
<keyword evidence="13" id="KW-1185">Reference proteome</keyword>
<dbReference type="GO" id="GO:0012505">
    <property type="term" value="C:endomembrane system"/>
    <property type="evidence" value="ECO:0007669"/>
    <property type="project" value="UniProtKB-SubCell"/>
</dbReference>
<feature type="region of interest" description="Disordered" evidence="10">
    <location>
        <begin position="72"/>
        <end position="93"/>
    </location>
</feature>
<keyword evidence="9 11" id="KW-0472">Membrane</keyword>
<feature type="transmembrane region" description="Helical" evidence="11">
    <location>
        <begin position="489"/>
        <end position="509"/>
    </location>
</feature>
<evidence type="ECO:0000256" key="6">
    <source>
        <dbReference type="ARBA" id="ARBA00022692"/>
    </source>
</evidence>
<keyword evidence="4" id="KW-0813">Transport</keyword>
<keyword evidence="8" id="KW-0406">Ion transport</keyword>
<protein>
    <submittedName>
        <fullName evidence="12">Putative Tellurite resistance protein tehA</fullName>
    </submittedName>
</protein>
<dbReference type="PANTHER" id="PTHR31269:SF2">
    <property type="entry name" value="S-TYPE ANION CHANNEL SLAH3"/>
    <property type="match status" value="1"/>
</dbReference>
<dbReference type="GO" id="GO:0005886">
    <property type="term" value="C:plasma membrane"/>
    <property type="evidence" value="ECO:0007669"/>
    <property type="project" value="UniProtKB-SubCell"/>
</dbReference>
<evidence type="ECO:0000256" key="7">
    <source>
        <dbReference type="ARBA" id="ARBA00022989"/>
    </source>
</evidence>
<name>A0A7J7CBB3_TRIWF</name>
<evidence type="ECO:0000256" key="10">
    <source>
        <dbReference type="SAM" id="MobiDB-lite"/>
    </source>
</evidence>
<dbReference type="CDD" id="cd09323">
    <property type="entry name" value="TDT_SLAC1_like"/>
    <property type="match status" value="1"/>
</dbReference>
<evidence type="ECO:0000256" key="9">
    <source>
        <dbReference type="ARBA" id="ARBA00023136"/>
    </source>
</evidence>
<evidence type="ECO:0000256" key="1">
    <source>
        <dbReference type="ARBA" id="ARBA00004127"/>
    </source>
</evidence>
<evidence type="ECO:0000256" key="2">
    <source>
        <dbReference type="ARBA" id="ARBA00004236"/>
    </source>
</evidence>
<feature type="transmembrane region" description="Helical" evidence="11">
    <location>
        <begin position="311"/>
        <end position="329"/>
    </location>
</feature>
<feature type="transmembrane region" description="Helical" evidence="11">
    <location>
        <begin position="341"/>
        <end position="358"/>
    </location>
</feature>
<sequence>MENSEFMNSSKQDVNEEIPSLISYISSNDLAGFDTVKEESSYHNQNHSFNSFPMEAEMSSLTSSDEYKPINHQRKDSVSISMPSSPIQDHSKSTKRVLFSIGDDKVLGEGIPVSTAEYGLELKKVKFHSQPMPRGSAFPKSIDVRAFPQHPSIKKFKDKRYDSFKTWSGKLERQISNIRGKPREPEPERSNVQKAESESISVDRYFDALQGPELETLRPSEQIVLPEDKTWPFLLRYPISSFGICLGVSSQAIMWKTLATSASTKFLHISLTVNLVLWCIAVALVAMVASIYLSKVIFYFEAVRREYYHPIRVNFFFAPWISLLFLALGVPPSVTKDLPPALWYVLMTPILCLELKIYGQWMSGGQRRLSKVANPSNHLSVVGNFVGALLGASMGLKEGPIFFFAVGLAHYAVLFVTLYQRLPTNETLPKELHPVFFLFVAAPSVASMAWTKIQGSFDYGSRIAYFIALFLYFSLAVRVNFFRGFKFSLAWWAYTFPMTGAAIATIRYSSEVDNVVTQALAVILAATATLTVTALLISTILHGFVLGDLFPNDIAIAISDRKPKHHNNHRRWFHISNGSAEEIENYLKFADSDCKDIEASPTSNSPGSGSN</sequence>
<dbReference type="GO" id="GO:0006873">
    <property type="term" value="P:intracellular monoatomic ion homeostasis"/>
    <property type="evidence" value="ECO:0007669"/>
    <property type="project" value="InterPro"/>
</dbReference>
<evidence type="ECO:0000256" key="4">
    <source>
        <dbReference type="ARBA" id="ARBA00022448"/>
    </source>
</evidence>
<gene>
    <name evidence="12" type="ORF">HS088_TW19G00821</name>
</gene>
<accession>A0A7J7CBB3</accession>
<dbReference type="Proteomes" id="UP000593562">
    <property type="component" value="Unassembled WGS sequence"/>
</dbReference>
<dbReference type="EMBL" id="JAAARO010000019">
    <property type="protein sequence ID" value="KAF5731215.1"/>
    <property type="molecule type" value="Genomic_DNA"/>
</dbReference>
<evidence type="ECO:0000256" key="11">
    <source>
        <dbReference type="SAM" id="Phobius"/>
    </source>
</evidence>
<feature type="compositionally biased region" description="Polar residues" evidence="10">
    <location>
        <begin position="78"/>
        <end position="88"/>
    </location>
</feature>
<evidence type="ECO:0000313" key="12">
    <source>
        <dbReference type="EMBL" id="KAF5731215.1"/>
    </source>
</evidence>
<feature type="transmembrane region" description="Helical" evidence="11">
    <location>
        <begin position="432"/>
        <end position="451"/>
    </location>
</feature>
<keyword evidence="6 11" id="KW-0812">Transmembrane</keyword>
<dbReference type="AlphaFoldDB" id="A0A7J7CBB3"/>
<feature type="transmembrane region" description="Helical" evidence="11">
    <location>
        <begin position="515"/>
        <end position="537"/>
    </location>
</feature>
<dbReference type="PANTHER" id="PTHR31269">
    <property type="entry name" value="S-TYPE ANION CHANNEL SLAH3"/>
    <property type="match status" value="1"/>
</dbReference>
<comment type="similarity">
    <text evidence="3">Belongs to the SLAC1 S-type anion channel family.</text>
</comment>
<evidence type="ECO:0000256" key="5">
    <source>
        <dbReference type="ARBA" id="ARBA00022475"/>
    </source>
</evidence>